<evidence type="ECO:0000313" key="3">
    <source>
        <dbReference type="EMBL" id="KAK8871173.1"/>
    </source>
</evidence>
<dbReference type="Pfam" id="PF00620">
    <property type="entry name" value="RhoGAP"/>
    <property type="match status" value="1"/>
</dbReference>
<dbReference type="InterPro" id="IPR051025">
    <property type="entry name" value="RhoGAP"/>
</dbReference>
<accession>A0ABR2IZS7</accession>
<organism evidence="3 4">
    <name type="scientific">Tritrichomonas musculus</name>
    <dbReference type="NCBI Taxonomy" id="1915356"/>
    <lineage>
        <taxon>Eukaryota</taxon>
        <taxon>Metamonada</taxon>
        <taxon>Parabasalia</taxon>
        <taxon>Tritrichomonadida</taxon>
        <taxon>Tritrichomonadidae</taxon>
        <taxon>Tritrichomonas</taxon>
    </lineage>
</organism>
<dbReference type="CDD" id="cd00159">
    <property type="entry name" value="RhoGAP"/>
    <property type="match status" value="1"/>
</dbReference>
<dbReference type="Proteomes" id="UP001470230">
    <property type="component" value="Unassembled WGS sequence"/>
</dbReference>
<evidence type="ECO:0000259" key="2">
    <source>
        <dbReference type="PROSITE" id="PS50238"/>
    </source>
</evidence>
<dbReference type="SMART" id="SM00324">
    <property type="entry name" value="RhoGAP"/>
    <property type="match status" value="1"/>
</dbReference>
<dbReference type="Gene3D" id="1.10.555.10">
    <property type="entry name" value="Rho GTPase activation protein"/>
    <property type="match status" value="1"/>
</dbReference>
<evidence type="ECO:0000313" key="4">
    <source>
        <dbReference type="Proteomes" id="UP001470230"/>
    </source>
</evidence>
<dbReference type="PROSITE" id="PS50238">
    <property type="entry name" value="RHOGAP"/>
    <property type="match status" value="1"/>
</dbReference>
<evidence type="ECO:0000256" key="1">
    <source>
        <dbReference type="ARBA" id="ARBA00022468"/>
    </source>
</evidence>
<gene>
    <name evidence="3" type="ORF">M9Y10_009086</name>
</gene>
<sequence length="265" mass="30847">MKYFEVPPEKFNGKIPYIVSDLIEEMKRRKVEKIQGIFRLNGSDVRCKELIDSLNNGRVTDFSQYSDINTLSTVLKRYFRKMSETNPLFPFSLYNKIISAMNDSSMTEEQHINLLRPLLRSEMSECRLKILKYLCQFLTFLAENESENQMNINNLSICIAPNVIVPQHQSDDAMKESGLVNNAFALIVRNYETFLDGITINEEDIMTDEDFALMTSPKFVVSTLQHLILRCKEREDTLIPYIPYCQISNNPRYKRPTKVLQLNDS</sequence>
<feature type="domain" description="Rho-GAP" evidence="2">
    <location>
        <begin position="6"/>
        <end position="195"/>
    </location>
</feature>
<dbReference type="PANTHER" id="PTHR15228:SF25">
    <property type="entry name" value="F-BAR DOMAIN-CONTAINING PROTEIN"/>
    <property type="match status" value="1"/>
</dbReference>
<keyword evidence="1" id="KW-0343">GTPase activation</keyword>
<dbReference type="InterPro" id="IPR008936">
    <property type="entry name" value="Rho_GTPase_activation_prot"/>
</dbReference>
<dbReference type="SUPFAM" id="SSF48350">
    <property type="entry name" value="GTPase activation domain, GAP"/>
    <property type="match status" value="1"/>
</dbReference>
<proteinExistence type="predicted"/>
<protein>
    <submittedName>
        <fullName evidence="3">Rho-type gtpase-activating protein</fullName>
    </submittedName>
</protein>
<comment type="caution">
    <text evidence="3">The sequence shown here is derived from an EMBL/GenBank/DDBJ whole genome shotgun (WGS) entry which is preliminary data.</text>
</comment>
<reference evidence="3 4" key="1">
    <citation type="submission" date="2024-04" db="EMBL/GenBank/DDBJ databases">
        <title>Tritrichomonas musculus Genome.</title>
        <authorList>
            <person name="Alves-Ferreira E."/>
            <person name="Grigg M."/>
            <person name="Lorenzi H."/>
            <person name="Galac M."/>
        </authorList>
    </citation>
    <scope>NUCLEOTIDE SEQUENCE [LARGE SCALE GENOMIC DNA]</scope>
    <source>
        <strain evidence="3 4">EAF2021</strain>
    </source>
</reference>
<dbReference type="PANTHER" id="PTHR15228">
    <property type="entry name" value="SPERMATHECAL PHYSIOLOGY VARIANT"/>
    <property type="match status" value="1"/>
</dbReference>
<name>A0ABR2IZS7_9EUKA</name>
<keyword evidence="4" id="KW-1185">Reference proteome</keyword>
<dbReference type="InterPro" id="IPR000198">
    <property type="entry name" value="RhoGAP_dom"/>
</dbReference>
<dbReference type="EMBL" id="JAPFFF010000014">
    <property type="protein sequence ID" value="KAK8871173.1"/>
    <property type="molecule type" value="Genomic_DNA"/>
</dbReference>